<keyword evidence="2" id="KW-1185">Reference proteome</keyword>
<dbReference type="EMBL" id="JABWUV010000010">
    <property type="protein sequence ID" value="KAF6324845.1"/>
    <property type="molecule type" value="Genomic_DNA"/>
</dbReference>
<dbReference type="AlphaFoldDB" id="A0A7J7VI05"/>
<proteinExistence type="predicted"/>
<reference evidence="1 2" key="1">
    <citation type="journal article" date="2020" name="Nature">
        <title>Six reference-quality genomes reveal evolution of bat adaptations.</title>
        <authorList>
            <person name="Jebb D."/>
            <person name="Huang Z."/>
            <person name="Pippel M."/>
            <person name="Hughes G.M."/>
            <person name="Lavrichenko K."/>
            <person name="Devanna P."/>
            <person name="Winkler S."/>
            <person name="Jermiin L.S."/>
            <person name="Skirmuntt E.C."/>
            <person name="Katzourakis A."/>
            <person name="Burkitt-Gray L."/>
            <person name="Ray D.A."/>
            <person name="Sullivan K.A.M."/>
            <person name="Roscito J.G."/>
            <person name="Kirilenko B.M."/>
            <person name="Davalos L.M."/>
            <person name="Corthals A.P."/>
            <person name="Power M.L."/>
            <person name="Jones G."/>
            <person name="Ransome R.D."/>
            <person name="Dechmann D.K.N."/>
            <person name="Locatelli A.G."/>
            <person name="Puechmaille S.J."/>
            <person name="Fedrigo O."/>
            <person name="Jarvis E.D."/>
            <person name="Hiller M."/>
            <person name="Vernes S.C."/>
            <person name="Myers E.W."/>
            <person name="Teeling E.C."/>
        </authorList>
    </citation>
    <scope>NUCLEOTIDE SEQUENCE [LARGE SCALE GENOMIC DNA]</scope>
    <source>
        <strain evidence="1">MMyoMyo1</strain>
        <tissue evidence="1">Flight muscle</tissue>
    </source>
</reference>
<gene>
    <name evidence="1" type="ORF">mMyoMyo1_008300</name>
</gene>
<sequence length="153" mass="17305">MCLVHCLSCPQKIHSFLGLSCVDFSTLPLSPFLYCCFPSASLSIPSPYRFCFTKAGNKSIYYFASSPRFSSSHLQPQIQAQGRAVQRQWSKPHQVLIDSCCNFQLWKATPLVVPFQLPQQIKTSIAAIPTTESIMNHQHMLIFDGDFHYRGSQ</sequence>
<organism evidence="1 2">
    <name type="scientific">Myotis myotis</name>
    <name type="common">Greater mouse-eared bat</name>
    <name type="synonym">Vespertilio myotis</name>
    <dbReference type="NCBI Taxonomy" id="51298"/>
    <lineage>
        <taxon>Eukaryota</taxon>
        <taxon>Metazoa</taxon>
        <taxon>Chordata</taxon>
        <taxon>Craniata</taxon>
        <taxon>Vertebrata</taxon>
        <taxon>Euteleostomi</taxon>
        <taxon>Mammalia</taxon>
        <taxon>Eutheria</taxon>
        <taxon>Laurasiatheria</taxon>
        <taxon>Chiroptera</taxon>
        <taxon>Yangochiroptera</taxon>
        <taxon>Vespertilionidae</taxon>
        <taxon>Myotis</taxon>
    </lineage>
</organism>
<evidence type="ECO:0000313" key="1">
    <source>
        <dbReference type="EMBL" id="KAF6324845.1"/>
    </source>
</evidence>
<comment type="caution">
    <text evidence="1">The sequence shown here is derived from an EMBL/GenBank/DDBJ whole genome shotgun (WGS) entry which is preliminary data.</text>
</comment>
<dbReference type="Proteomes" id="UP000527355">
    <property type="component" value="Unassembled WGS sequence"/>
</dbReference>
<name>A0A7J7VI05_MYOMY</name>
<accession>A0A7J7VI05</accession>
<protein>
    <submittedName>
        <fullName evidence="1">Uncharacterized protein</fullName>
    </submittedName>
</protein>
<evidence type="ECO:0000313" key="2">
    <source>
        <dbReference type="Proteomes" id="UP000527355"/>
    </source>
</evidence>